<gene>
    <name evidence="4" type="ORF">IT774_14860</name>
</gene>
<accession>A0A7S9DWP5</accession>
<dbReference type="PANTHER" id="PTHR10003">
    <property type="entry name" value="SUPEROXIDE DISMUTASE CU-ZN -RELATED"/>
    <property type="match status" value="1"/>
</dbReference>
<evidence type="ECO:0000313" key="5">
    <source>
        <dbReference type="Proteomes" id="UP000595095"/>
    </source>
</evidence>
<reference evidence="4 5" key="1">
    <citation type="submission" date="2020-11" db="EMBL/GenBank/DDBJ databases">
        <title>Complete genome sequence for Salinimonas sp. strain G2-b.</title>
        <authorList>
            <person name="Park S.-J."/>
        </authorList>
    </citation>
    <scope>NUCLEOTIDE SEQUENCE [LARGE SCALE GENOMIC DNA]</scope>
    <source>
        <strain evidence="4 5">G2-b</strain>
    </source>
</reference>
<proteinExistence type="inferred from homology"/>
<dbReference type="EMBL" id="CP064795">
    <property type="protein sequence ID" value="QPG05367.1"/>
    <property type="molecule type" value="Genomic_DNA"/>
</dbReference>
<dbReference type="GO" id="GO:0006801">
    <property type="term" value="P:superoxide metabolic process"/>
    <property type="evidence" value="ECO:0007669"/>
    <property type="project" value="InterPro"/>
</dbReference>
<dbReference type="InterPro" id="IPR024134">
    <property type="entry name" value="SOD_Cu/Zn_/chaperone"/>
</dbReference>
<dbReference type="AlphaFoldDB" id="A0A7S9DWP5"/>
<dbReference type="SUPFAM" id="SSF49329">
    <property type="entry name" value="Cu,Zn superoxide dismutase-like"/>
    <property type="match status" value="1"/>
</dbReference>
<keyword evidence="5" id="KW-1185">Reference proteome</keyword>
<dbReference type="InterPro" id="IPR001424">
    <property type="entry name" value="SOD_Cu_Zn_dom"/>
</dbReference>
<organism evidence="4 5">
    <name type="scientific">Salinimonas marina</name>
    <dbReference type="NCBI Taxonomy" id="2785918"/>
    <lineage>
        <taxon>Bacteria</taxon>
        <taxon>Pseudomonadati</taxon>
        <taxon>Pseudomonadota</taxon>
        <taxon>Gammaproteobacteria</taxon>
        <taxon>Alteromonadales</taxon>
        <taxon>Alteromonadaceae</taxon>
        <taxon>Alteromonas/Salinimonas group</taxon>
        <taxon>Salinimonas</taxon>
    </lineage>
</organism>
<protein>
    <submittedName>
        <fullName evidence="4">Superoxide dismutase family protein</fullName>
    </submittedName>
</protein>
<name>A0A7S9DWP5_9ALTE</name>
<evidence type="ECO:0000259" key="3">
    <source>
        <dbReference type="Pfam" id="PF00080"/>
    </source>
</evidence>
<feature type="domain" description="Superoxide dismutase copper/zinc binding" evidence="3">
    <location>
        <begin position="39"/>
        <end position="172"/>
    </location>
</feature>
<comment type="similarity">
    <text evidence="1">Belongs to the Cu-Zn superoxide dismutase family.</text>
</comment>
<dbReference type="PROSITE" id="PS00087">
    <property type="entry name" value="SOD_CU_ZN_1"/>
    <property type="match status" value="1"/>
</dbReference>
<evidence type="ECO:0000256" key="2">
    <source>
        <dbReference type="SAM" id="SignalP"/>
    </source>
</evidence>
<dbReference type="InterPro" id="IPR036423">
    <property type="entry name" value="SOD-like_Cu/Zn_dom_sf"/>
</dbReference>
<sequence>MRKLLIGATTAMLALSSHSAIAQSIKVTMNKAGTQTSAGSVIIEEHDDGLVFRPSLEGLSPGGHGFHVHEHGSCDSAMKKGEKVPAGAAGSHLDPDKTDSHGYPWSAQSHLGDLPLLYVGEEGEAKHPVLATRLSISDVQGKALIVHEGGDNYSDSPKKLGGGGARVLCGVIQ</sequence>
<dbReference type="KEGG" id="smaa:IT774_14860"/>
<dbReference type="GO" id="GO:0005507">
    <property type="term" value="F:copper ion binding"/>
    <property type="evidence" value="ECO:0007669"/>
    <property type="project" value="InterPro"/>
</dbReference>
<dbReference type="Pfam" id="PF00080">
    <property type="entry name" value="Sod_Cu"/>
    <property type="match status" value="1"/>
</dbReference>
<dbReference type="RefSeq" id="WP_195810457.1">
    <property type="nucleotide sequence ID" value="NZ_CP064795.1"/>
</dbReference>
<dbReference type="Proteomes" id="UP000595095">
    <property type="component" value="Chromosome"/>
</dbReference>
<feature type="chain" id="PRO_5032581868" evidence="2">
    <location>
        <begin position="23"/>
        <end position="173"/>
    </location>
</feature>
<evidence type="ECO:0000313" key="4">
    <source>
        <dbReference type="EMBL" id="QPG05367.1"/>
    </source>
</evidence>
<feature type="signal peptide" evidence="2">
    <location>
        <begin position="1"/>
        <end position="22"/>
    </location>
</feature>
<evidence type="ECO:0000256" key="1">
    <source>
        <dbReference type="ARBA" id="ARBA00010457"/>
    </source>
</evidence>
<dbReference type="Gene3D" id="2.60.40.200">
    <property type="entry name" value="Superoxide dismutase, copper/zinc binding domain"/>
    <property type="match status" value="1"/>
</dbReference>
<dbReference type="NCBIfam" id="NF007628">
    <property type="entry name" value="PRK10290.1"/>
    <property type="match status" value="1"/>
</dbReference>
<dbReference type="InterPro" id="IPR018152">
    <property type="entry name" value="SOD_Cu/Zn_BS"/>
</dbReference>
<keyword evidence="2" id="KW-0732">Signal</keyword>